<name>E8MZN6_ANATU</name>
<dbReference type="EMBL" id="AP012029">
    <property type="protein sequence ID" value="BAJ64584.1"/>
    <property type="molecule type" value="Genomic_DNA"/>
</dbReference>
<dbReference type="AlphaFoldDB" id="E8MZN6"/>
<proteinExistence type="predicted"/>
<reference evidence="2 3" key="1">
    <citation type="submission" date="2010-12" db="EMBL/GenBank/DDBJ databases">
        <title>Whole genome sequence of Anaerolinea thermophila UNI-1.</title>
        <authorList>
            <person name="Narita-Yamada S."/>
            <person name="Kishi E."/>
            <person name="Watanabe Y."/>
            <person name="Takasaki K."/>
            <person name="Ankai A."/>
            <person name="Oguchi A."/>
            <person name="Fukui S."/>
            <person name="Takahashi M."/>
            <person name="Yashiro I."/>
            <person name="Hosoyama A."/>
            <person name="Sekiguchi Y."/>
            <person name="Hanada S."/>
            <person name="Fujita N."/>
        </authorList>
    </citation>
    <scope>NUCLEOTIDE SEQUENCE [LARGE SCALE GENOMIC DNA]</scope>
    <source>
        <strain evidence="3">DSM 14523 / JCM 11388 / NBRC 100420 / UNI-1</strain>
    </source>
</reference>
<dbReference type="SUPFAM" id="SSF56112">
    <property type="entry name" value="Protein kinase-like (PK-like)"/>
    <property type="match status" value="1"/>
</dbReference>
<protein>
    <recommendedName>
        <fullName evidence="1">Aminoglycoside phosphotransferase domain-containing protein</fullName>
    </recommendedName>
</protein>
<dbReference type="eggNOG" id="COG2334">
    <property type="taxonomic scope" value="Bacteria"/>
</dbReference>
<gene>
    <name evidence="2" type="ordered locus">ANT_25580</name>
</gene>
<dbReference type="STRING" id="926569.ANT_25580"/>
<dbReference type="InterPro" id="IPR011009">
    <property type="entry name" value="Kinase-like_dom_sf"/>
</dbReference>
<sequence length="376" mass="43341">MPESSTLSFVLEQFFPSHQCLEIERIDNGHIHETLSARLQTPQGTQDVVLQRMNQHVFPHPEQVMENILLVTRHLQESYLAEGQNPEGRVLHFFATPSGEYLIRDSAGGVWRAAQKIPNARTYETTQDFKILFEVAWAFGDFQRRLISLEGTRLHETIPQFHHTRKRFNDFIQAVEQDASNRALSVRQDIEYLQRREDNVDIVVDALAKGHLPSRVTHNDTKINNVLMDRTSGNALCVIDLDTVMPGSILYDFGDLVRSAANTALEDEKDLSRVHFDVPRFIQLARGFLSAVREMLSPLEWELLAFAPRLITLEQALRFLTDYLQGDVYYRIAYPQHNLHRARTQIRLLQEMEQQAGLMESILERCKTDSTLGRFS</sequence>
<evidence type="ECO:0000259" key="1">
    <source>
        <dbReference type="Pfam" id="PF01636"/>
    </source>
</evidence>
<evidence type="ECO:0000313" key="3">
    <source>
        <dbReference type="Proteomes" id="UP000008922"/>
    </source>
</evidence>
<evidence type="ECO:0000313" key="2">
    <source>
        <dbReference type="EMBL" id="BAJ64584.1"/>
    </source>
</evidence>
<dbReference type="Proteomes" id="UP000008922">
    <property type="component" value="Chromosome"/>
</dbReference>
<feature type="domain" description="Aminoglycoside phosphotransferase" evidence="1">
    <location>
        <begin position="47"/>
        <end position="259"/>
    </location>
</feature>
<dbReference type="PANTHER" id="PTHR21064:SF5">
    <property type="entry name" value="SLR1880 PROTEIN"/>
    <property type="match status" value="1"/>
</dbReference>
<dbReference type="HOGENOM" id="CLU_037718_0_0_0"/>
<dbReference type="InParanoid" id="E8MZN6"/>
<dbReference type="InterPro" id="IPR050249">
    <property type="entry name" value="Pseudomonas-type_ThrB"/>
</dbReference>
<accession>E8MZN6</accession>
<dbReference type="PANTHER" id="PTHR21064">
    <property type="entry name" value="AMINOGLYCOSIDE PHOSPHOTRANSFERASE DOMAIN-CONTAINING PROTEIN-RELATED"/>
    <property type="match status" value="1"/>
</dbReference>
<dbReference type="KEGG" id="atm:ANT_25580"/>
<keyword evidence="3" id="KW-1185">Reference proteome</keyword>
<organism evidence="2 3">
    <name type="scientific">Anaerolinea thermophila (strain DSM 14523 / JCM 11388 / NBRC 100420 / UNI-1)</name>
    <dbReference type="NCBI Taxonomy" id="926569"/>
    <lineage>
        <taxon>Bacteria</taxon>
        <taxon>Bacillati</taxon>
        <taxon>Chloroflexota</taxon>
        <taxon>Anaerolineae</taxon>
        <taxon>Anaerolineales</taxon>
        <taxon>Anaerolineaceae</taxon>
        <taxon>Anaerolinea</taxon>
    </lineage>
</organism>
<dbReference type="InterPro" id="IPR002575">
    <property type="entry name" value="Aminoglycoside_PTrfase"/>
</dbReference>
<dbReference type="Pfam" id="PF01636">
    <property type="entry name" value="APH"/>
    <property type="match status" value="1"/>
</dbReference>
<dbReference type="Gene3D" id="3.90.1200.10">
    <property type="match status" value="1"/>
</dbReference>